<proteinExistence type="predicted"/>
<reference evidence="1" key="2">
    <citation type="submission" date="2022-01" db="EMBL/GenBank/DDBJ databases">
        <authorList>
            <person name="Yamashiro T."/>
            <person name="Shiraishi A."/>
            <person name="Satake H."/>
            <person name="Nakayama K."/>
        </authorList>
    </citation>
    <scope>NUCLEOTIDE SEQUENCE</scope>
</reference>
<comment type="caution">
    <text evidence="1">The sequence shown here is derived from an EMBL/GenBank/DDBJ whole genome shotgun (WGS) entry which is preliminary data.</text>
</comment>
<protein>
    <submittedName>
        <fullName evidence="1">Uncharacterized protein</fullName>
    </submittedName>
</protein>
<name>A0ABQ5C2A4_9ASTR</name>
<dbReference type="EMBL" id="BQNB010013828">
    <property type="protein sequence ID" value="GJT20723.1"/>
    <property type="molecule type" value="Genomic_DNA"/>
</dbReference>
<accession>A0ABQ5C2A4</accession>
<gene>
    <name evidence="1" type="ORF">Tco_0890660</name>
</gene>
<reference evidence="1" key="1">
    <citation type="journal article" date="2022" name="Int. J. Mol. Sci.">
        <title>Draft Genome of Tanacetum Coccineum: Genomic Comparison of Closely Related Tanacetum-Family Plants.</title>
        <authorList>
            <person name="Yamashiro T."/>
            <person name="Shiraishi A."/>
            <person name="Nakayama K."/>
            <person name="Satake H."/>
        </authorList>
    </citation>
    <scope>NUCLEOTIDE SEQUENCE</scope>
</reference>
<organism evidence="1 2">
    <name type="scientific">Tanacetum coccineum</name>
    <dbReference type="NCBI Taxonomy" id="301880"/>
    <lineage>
        <taxon>Eukaryota</taxon>
        <taxon>Viridiplantae</taxon>
        <taxon>Streptophyta</taxon>
        <taxon>Embryophyta</taxon>
        <taxon>Tracheophyta</taxon>
        <taxon>Spermatophyta</taxon>
        <taxon>Magnoliopsida</taxon>
        <taxon>eudicotyledons</taxon>
        <taxon>Gunneridae</taxon>
        <taxon>Pentapetalae</taxon>
        <taxon>asterids</taxon>
        <taxon>campanulids</taxon>
        <taxon>Asterales</taxon>
        <taxon>Asteraceae</taxon>
        <taxon>Asteroideae</taxon>
        <taxon>Anthemideae</taxon>
        <taxon>Anthemidinae</taxon>
        <taxon>Tanacetum</taxon>
    </lineage>
</organism>
<dbReference type="Proteomes" id="UP001151760">
    <property type="component" value="Unassembled WGS sequence"/>
</dbReference>
<evidence type="ECO:0000313" key="1">
    <source>
        <dbReference type="EMBL" id="GJT20723.1"/>
    </source>
</evidence>
<keyword evidence="2" id="KW-1185">Reference proteome</keyword>
<sequence>MDDLNITMEEYIRIEEVFNWETAKYGMIRIDEDIHNLISVKTKFPAITLINEISSEKTLSCEPTVSSLNNKVEFRISFDDFDDEDHTGSCFDDLDFFNDLENKFPAIVYNDALTSKSDLSNEPTLCPQHIDDFDLKDETSLSEYDEKEQNVLYFNDLFPFNIIQPDDLKSEKDNDNNEIDIIQSSGGIENTNKLLDESHDKINKVFIMKSFVMGLNVNIVTWNHFINGMLFNLIKNLYVPFGIPFDPKWYYKDGDYARMLRRPSVSIYEYAVSTLKTECLKFYNLCTILIDFTDMALPARDQRHLYLRMLMEHHDDGGIVLFTSQACERVFETRGLLVRELILEFLSTLRFGESESERMILGKGDLHDYWRDISTDGDLLGPPPSYTLIRDPVPRLCHRMMVHSIVSRSQAPEKVTVTDLFFLRGLDVGSVNIPYLLARYLRRFATGRNNGALISGGQFVDRLSKHFRLLTEERLRGLTVTAPTLPVIDMAELVRLQVCEEIDDTWAWVALGPERHPDAATCALRAAEDASVVDEGDQAVLAPVQAPPLPPAVARTMPPRMARLEEDVYKIHGALA</sequence>
<evidence type="ECO:0000313" key="2">
    <source>
        <dbReference type="Proteomes" id="UP001151760"/>
    </source>
</evidence>